<keyword evidence="1" id="KW-0472">Membrane</keyword>
<organism evidence="2 3">
    <name type="scientific">Niallia endozanthoxylica</name>
    <dbReference type="NCBI Taxonomy" id="2036016"/>
    <lineage>
        <taxon>Bacteria</taxon>
        <taxon>Bacillati</taxon>
        <taxon>Bacillota</taxon>
        <taxon>Bacilli</taxon>
        <taxon>Bacillales</taxon>
        <taxon>Bacillaceae</taxon>
        <taxon>Niallia</taxon>
    </lineage>
</organism>
<dbReference type="RefSeq" id="WP_150442703.1">
    <property type="nucleotide sequence ID" value="NZ_VYKL01000053.1"/>
</dbReference>
<reference evidence="2 3" key="1">
    <citation type="submission" date="2019-09" db="EMBL/GenBank/DDBJ databases">
        <title>Whole genome sequences of isolates from the Mars Exploration Rovers.</title>
        <authorList>
            <person name="Seuylemezian A."/>
            <person name="Vaishampayan P."/>
        </authorList>
    </citation>
    <scope>NUCLEOTIDE SEQUENCE [LARGE SCALE GENOMIC DNA]</scope>
    <source>
        <strain evidence="2 3">MER_TA_151</strain>
    </source>
</reference>
<accession>A0A5J5GY63</accession>
<feature type="transmembrane region" description="Helical" evidence="1">
    <location>
        <begin position="42"/>
        <end position="64"/>
    </location>
</feature>
<proteinExistence type="predicted"/>
<keyword evidence="1" id="KW-0812">Transmembrane</keyword>
<feature type="transmembrane region" description="Helical" evidence="1">
    <location>
        <begin position="117"/>
        <end position="138"/>
    </location>
</feature>
<keyword evidence="1" id="KW-1133">Transmembrane helix</keyword>
<comment type="caution">
    <text evidence="2">The sequence shown here is derived from an EMBL/GenBank/DDBJ whole genome shotgun (WGS) entry which is preliminary data.</text>
</comment>
<name>A0A5J5GY63_9BACI</name>
<dbReference type="Proteomes" id="UP000326671">
    <property type="component" value="Unassembled WGS sequence"/>
</dbReference>
<evidence type="ECO:0000313" key="2">
    <source>
        <dbReference type="EMBL" id="KAA9013231.1"/>
    </source>
</evidence>
<dbReference type="EMBL" id="VYKL01000053">
    <property type="protein sequence ID" value="KAA9013231.1"/>
    <property type="molecule type" value="Genomic_DNA"/>
</dbReference>
<dbReference type="OrthoDB" id="4826010at2"/>
<keyword evidence="3" id="KW-1185">Reference proteome</keyword>
<protein>
    <submittedName>
        <fullName evidence="2">General stress protein</fullName>
    </submittedName>
</protein>
<evidence type="ECO:0000256" key="1">
    <source>
        <dbReference type="SAM" id="Phobius"/>
    </source>
</evidence>
<feature type="transmembrane region" description="Helical" evidence="1">
    <location>
        <begin position="85"/>
        <end position="105"/>
    </location>
</feature>
<dbReference type="AlphaFoldDB" id="A0A5J5GY63"/>
<gene>
    <name evidence="2" type="ORF">F4V44_24870</name>
</gene>
<feature type="transmembrane region" description="Helical" evidence="1">
    <location>
        <begin position="9"/>
        <end position="30"/>
    </location>
</feature>
<evidence type="ECO:0000313" key="3">
    <source>
        <dbReference type="Proteomes" id="UP000326671"/>
    </source>
</evidence>
<sequence>MRKSLEKRFSFLFSGELTAAVMFIFVSMMVDRAYPGLHLYSLLSFWASFLFLEFLLVQGSYYWFSKWRRLKKENLSVTPKKVVELFWNLKRLNLVLIILTPFAFAADFMRWNSALPIDGLSLSCFIYLFAVLEYINYFHIQLSYDNRSDLEYLRRTKRLKKSSLNRDFTLLKK</sequence>